<dbReference type="PRINTS" id="PR00080">
    <property type="entry name" value="SDRFAMILY"/>
</dbReference>
<evidence type="ECO:0000256" key="1">
    <source>
        <dbReference type="ARBA" id="ARBA00006484"/>
    </source>
</evidence>
<dbReference type="Proteomes" id="UP001390339">
    <property type="component" value="Unassembled WGS sequence"/>
</dbReference>
<dbReference type="SUPFAM" id="SSF51735">
    <property type="entry name" value="NAD(P)-binding Rossmann-fold domains"/>
    <property type="match status" value="1"/>
</dbReference>
<dbReference type="Pfam" id="PF13561">
    <property type="entry name" value="adh_short_C2"/>
    <property type="match status" value="1"/>
</dbReference>
<dbReference type="EMBL" id="JAPCWZ010000004">
    <property type="protein sequence ID" value="KAK8869010.1"/>
    <property type="molecule type" value="Genomic_DNA"/>
</dbReference>
<keyword evidence="2" id="KW-0521">NADP</keyword>
<dbReference type="Gene3D" id="3.40.50.720">
    <property type="entry name" value="NAD(P)-binding Rossmann-like Domain"/>
    <property type="match status" value="1"/>
</dbReference>
<proteinExistence type="inferred from homology"/>
<dbReference type="InterPro" id="IPR036291">
    <property type="entry name" value="NAD(P)-bd_dom_sf"/>
</dbReference>
<dbReference type="PRINTS" id="PR00081">
    <property type="entry name" value="GDHRDH"/>
</dbReference>
<dbReference type="InterPro" id="IPR002347">
    <property type="entry name" value="SDR_fam"/>
</dbReference>
<evidence type="ECO:0000256" key="3">
    <source>
        <dbReference type="ARBA" id="ARBA00023002"/>
    </source>
</evidence>
<reference evidence="5 6" key="1">
    <citation type="journal article" date="2024" name="IMA Fungus">
        <title>Apiospora arundinis, a panoply of carbohydrate-active enzymes and secondary metabolites.</title>
        <authorList>
            <person name="Sorensen T."/>
            <person name="Petersen C."/>
            <person name="Muurmann A.T."/>
            <person name="Christiansen J.V."/>
            <person name="Brundto M.L."/>
            <person name="Overgaard C.K."/>
            <person name="Boysen A.T."/>
            <person name="Wollenberg R.D."/>
            <person name="Larsen T.O."/>
            <person name="Sorensen J.L."/>
            <person name="Nielsen K.L."/>
            <person name="Sondergaard T.E."/>
        </authorList>
    </citation>
    <scope>NUCLEOTIDE SEQUENCE [LARGE SCALE GENOMIC DNA]</scope>
    <source>
        <strain evidence="5 6">AAU 773</strain>
    </source>
</reference>
<comment type="caution">
    <text evidence="5">The sequence shown here is derived from an EMBL/GenBank/DDBJ whole genome shotgun (WGS) entry which is preliminary data.</text>
</comment>
<evidence type="ECO:0000256" key="4">
    <source>
        <dbReference type="SAM" id="MobiDB-lite"/>
    </source>
</evidence>
<accession>A0ABR2IWL2</accession>
<protein>
    <submittedName>
        <fullName evidence="5">Short chain type protein</fullName>
    </submittedName>
</protein>
<evidence type="ECO:0000256" key="2">
    <source>
        <dbReference type="ARBA" id="ARBA00022857"/>
    </source>
</evidence>
<organism evidence="5 6">
    <name type="scientific">Apiospora arundinis</name>
    <dbReference type="NCBI Taxonomy" id="335852"/>
    <lineage>
        <taxon>Eukaryota</taxon>
        <taxon>Fungi</taxon>
        <taxon>Dikarya</taxon>
        <taxon>Ascomycota</taxon>
        <taxon>Pezizomycotina</taxon>
        <taxon>Sordariomycetes</taxon>
        <taxon>Xylariomycetidae</taxon>
        <taxon>Amphisphaeriales</taxon>
        <taxon>Apiosporaceae</taxon>
        <taxon>Apiospora</taxon>
    </lineage>
</organism>
<dbReference type="CDD" id="cd05233">
    <property type="entry name" value="SDR_c"/>
    <property type="match status" value="1"/>
</dbReference>
<dbReference type="PANTHER" id="PTHR43639">
    <property type="entry name" value="OXIDOREDUCTASE, SHORT-CHAIN DEHYDROGENASE/REDUCTASE FAMILY (AFU_ORTHOLOGUE AFUA_5G02870)"/>
    <property type="match status" value="1"/>
</dbReference>
<comment type="similarity">
    <text evidence="1">Belongs to the short-chain dehydrogenases/reductases (SDR) family.</text>
</comment>
<name>A0ABR2IWL2_9PEZI</name>
<keyword evidence="6" id="KW-1185">Reference proteome</keyword>
<keyword evidence="3" id="KW-0560">Oxidoreductase</keyword>
<evidence type="ECO:0000313" key="6">
    <source>
        <dbReference type="Proteomes" id="UP001390339"/>
    </source>
</evidence>
<dbReference type="PANTHER" id="PTHR43639:SF1">
    <property type="entry name" value="SHORT-CHAIN DEHYDROGENASE_REDUCTASE FAMILY PROTEIN"/>
    <property type="match status" value="1"/>
</dbReference>
<gene>
    <name evidence="5" type="ORF">PGQ11_007588</name>
</gene>
<evidence type="ECO:0000313" key="5">
    <source>
        <dbReference type="EMBL" id="KAK8869010.1"/>
    </source>
</evidence>
<sequence length="268" mass="28157">MHQQPDTFSLKGKTAIATSSGRESGLGAGMATALARNGASVVLNYVSDSSKMQAEAMATRLRAEYGVESVAIQANVETPEGAVRLVEEGMKGLDMEKVDILVNNAGCNIAGSTMETPLEDIHKQFSVNTFAAIYMIRAAVPHMPSGGRIINISTICSKLPMPSVPFYSAAKAALDSLASTWAAEFGRSHGITVNTVAPGPVGTDEVHKFVRDNPGGFGPVQDLIDRARAADRMGSVDDVADAVLLLAQEKSRWITGQYIDVSGGVTGS</sequence>
<feature type="region of interest" description="Disordered" evidence="4">
    <location>
        <begin position="1"/>
        <end position="25"/>
    </location>
</feature>